<gene>
    <name evidence="1" type="ORF">N0F65_009484</name>
</gene>
<reference evidence="1" key="1">
    <citation type="submission" date="2022-11" db="EMBL/GenBank/DDBJ databases">
        <authorList>
            <person name="Morgan W.R."/>
            <person name="Tartar A."/>
        </authorList>
    </citation>
    <scope>NUCLEOTIDE SEQUENCE</scope>
    <source>
        <strain evidence="1">ARSEF 373</strain>
    </source>
</reference>
<comment type="caution">
    <text evidence="1">The sequence shown here is derived from an EMBL/GenBank/DDBJ whole genome shotgun (WGS) entry which is preliminary data.</text>
</comment>
<dbReference type="AlphaFoldDB" id="A0AAV2ZGZ7"/>
<accession>A0AAV2ZGZ7</accession>
<organism evidence="1 2">
    <name type="scientific">Lagenidium giganteum</name>
    <dbReference type="NCBI Taxonomy" id="4803"/>
    <lineage>
        <taxon>Eukaryota</taxon>
        <taxon>Sar</taxon>
        <taxon>Stramenopiles</taxon>
        <taxon>Oomycota</taxon>
        <taxon>Peronosporomycetes</taxon>
        <taxon>Pythiales</taxon>
        <taxon>Pythiaceae</taxon>
    </lineage>
</organism>
<evidence type="ECO:0000313" key="2">
    <source>
        <dbReference type="Proteomes" id="UP001146120"/>
    </source>
</evidence>
<evidence type="ECO:0000313" key="1">
    <source>
        <dbReference type="EMBL" id="DBA04249.1"/>
    </source>
</evidence>
<protein>
    <submittedName>
        <fullName evidence="1">Uncharacterized protein</fullName>
    </submittedName>
</protein>
<dbReference type="EMBL" id="DAKRPA010000010">
    <property type="protein sequence ID" value="DBA04249.1"/>
    <property type="molecule type" value="Genomic_DNA"/>
</dbReference>
<proteinExistence type="predicted"/>
<keyword evidence="2" id="KW-1185">Reference proteome</keyword>
<reference evidence="1" key="2">
    <citation type="journal article" date="2023" name="Microbiol Resour">
        <title>Decontamination and Annotation of the Draft Genome Sequence of the Oomycete Lagenidium giganteum ARSEF 373.</title>
        <authorList>
            <person name="Morgan W.R."/>
            <person name="Tartar A."/>
        </authorList>
    </citation>
    <scope>NUCLEOTIDE SEQUENCE</scope>
    <source>
        <strain evidence="1">ARSEF 373</strain>
    </source>
</reference>
<dbReference type="Proteomes" id="UP001146120">
    <property type="component" value="Unassembled WGS sequence"/>
</dbReference>
<name>A0AAV2ZGZ7_9STRA</name>
<sequence>MAELAGAEETQIRHLSRWIMSSTEGCYLTAFTQSDAGTHWLST</sequence>